<keyword evidence="12" id="KW-0175">Coiled coil</keyword>
<dbReference type="SUPFAM" id="SSF53850">
    <property type="entry name" value="Periplasmic binding protein-like II"/>
    <property type="match status" value="1"/>
</dbReference>
<dbReference type="InterPro" id="IPR035965">
    <property type="entry name" value="PAS-like_dom_sf"/>
</dbReference>
<feature type="domain" description="Response regulatory" evidence="15">
    <location>
        <begin position="1070"/>
        <end position="1185"/>
    </location>
</feature>
<feature type="domain" description="PAC" evidence="17">
    <location>
        <begin position="751"/>
        <end position="804"/>
    </location>
</feature>
<evidence type="ECO:0000259" key="17">
    <source>
        <dbReference type="PROSITE" id="PS50113"/>
    </source>
</evidence>
<dbReference type="GO" id="GO:0005524">
    <property type="term" value="F:ATP binding"/>
    <property type="evidence" value="ECO:0007669"/>
    <property type="project" value="UniProtKB-KW"/>
</dbReference>
<feature type="transmembrane region" description="Helical" evidence="13">
    <location>
        <begin position="260"/>
        <end position="278"/>
    </location>
</feature>
<dbReference type="PANTHER" id="PTHR43047">
    <property type="entry name" value="TWO-COMPONENT HISTIDINE PROTEIN KINASE"/>
    <property type="match status" value="1"/>
</dbReference>
<dbReference type="Proteomes" id="UP000474630">
    <property type="component" value="Chromosome"/>
</dbReference>
<dbReference type="InterPro" id="IPR003661">
    <property type="entry name" value="HisK_dim/P_dom"/>
</dbReference>
<feature type="domain" description="PAC" evidence="17">
    <location>
        <begin position="496"/>
        <end position="545"/>
    </location>
</feature>
<evidence type="ECO:0000259" key="16">
    <source>
        <dbReference type="PROSITE" id="PS50112"/>
    </source>
</evidence>
<dbReference type="SMART" id="SM00086">
    <property type="entry name" value="PAC"/>
    <property type="match status" value="4"/>
</dbReference>
<dbReference type="EC" id="2.7.13.3" evidence="2"/>
<dbReference type="NCBIfam" id="TIGR00229">
    <property type="entry name" value="sensory_box"/>
    <property type="match status" value="4"/>
</dbReference>
<keyword evidence="13" id="KW-1133">Transmembrane helix</keyword>
<evidence type="ECO:0000256" key="6">
    <source>
        <dbReference type="ARBA" id="ARBA00022777"/>
    </source>
</evidence>
<dbReference type="InterPro" id="IPR013655">
    <property type="entry name" value="PAS_fold_3"/>
</dbReference>
<dbReference type="Gene3D" id="2.10.70.100">
    <property type="match status" value="1"/>
</dbReference>
<evidence type="ECO:0000256" key="4">
    <source>
        <dbReference type="ARBA" id="ARBA00022679"/>
    </source>
</evidence>
<keyword evidence="8" id="KW-0902">Two-component regulatory system</keyword>
<dbReference type="Gene3D" id="3.40.190.10">
    <property type="entry name" value="Periplasmic binding protein-like II"/>
    <property type="match status" value="2"/>
</dbReference>
<dbReference type="InterPro" id="IPR004358">
    <property type="entry name" value="Sig_transdc_His_kin-like_C"/>
</dbReference>
<dbReference type="FunFam" id="1.10.287.130:FF:000002">
    <property type="entry name" value="Two-component osmosensing histidine kinase"/>
    <property type="match status" value="1"/>
</dbReference>
<dbReference type="Pfam" id="PF13426">
    <property type="entry name" value="PAS_9"/>
    <property type="match status" value="1"/>
</dbReference>
<dbReference type="Pfam" id="PF02518">
    <property type="entry name" value="HATPase_c"/>
    <property type="match status" value="1"/>
</dbReference>
<dbReference type="GO" id="GO:0009927">
    <property type="term" value="F:histidine phosphotransfer kinase activity"/>
    <property type="evidence" value="ECO:0007669"/>
    <property type="project" value="TreeGrafter"/>
</dbReference>
<dbReference type="CDD" id="cd00130">
    <property type="entry name" value="PAS"/>
    <property type="match status" value="4"/>
</dbReference>
<organism evidence="18 19">
    <name type="scientific">Draconibacterium halophilum</name>
    <dbReference type="NCBI Taxonomy" id="2706887"/>
    <lineage>
        <taxon>Bacteria</taxon>
        <taxon>Pseudomonadati</taxon>
        <taxon>Bacteroidota</taxon>
        <taxon>Bacteroidia</taxon>
        <taxon>Marinilabiliales</taxon>
        <taxon>Prolixibacteraceae</taxon>
        <taxon>Draconibacterium</taxon>
    </lineage>
</organism>
<evidence type="ECO:0000256" key="13">
    <source>
        <dbReference type="SAM" id="Phobius"/>
    </source>
</evidence>
<dbReference type="SMART" id="SM00062">
    <property type="entry name" value="PBPb"/>
    <property type="match status" value="1"/>
</dbReference>
<evidence type="ECO:0000256" key="3">
    <source>
        <dbReference type="ARBA" id="ARBA00022553"/>
    </source>
</evidence>
<dbReference type="CDD" id="cd00082">
    <property type="entry name" value="HisKA"/>
    <property type="match status" value="1"/>
</dbReference>
<dbReference type="SMART" id="SM00448">
    <property type="entry name" value="REC"/>
    <property type="match status" value="1"/>
</dbReference>
<feature type="coiled-coil region" evidence="12">
    <location>
        <begin position="795"/>
        <end position="822"/>
    </location>
</feature>
<dbReference type="Pfam" id="PF00989">
    <property type="entry name" value="PAS"/>
    <property type="match status" value="1"/>
</dbReference>
<keyword evidence="19" id="KW-1185">Reference proteome</keyword>
<dbReference type="InterPro" id="IPR036890">
    <property type="entry name" value="HATPase_C_sf"/>
</dbReference>
<feature type="domain" description="PAS" evidence="16">
    <location>
        <begin position="316"/>
        <end position="365"/>
    </location>
</feature>
<dbReference type="EMBL" id="CP048409">
    <property type="protein sequence ID" value="QIA07981.1"/>
    <property type="molecule type" value="Genomic_DNA"/>
</dbReference>
<dbReference type="InterPro" id="IPR001638">
    <property type="entry name" value="Solute-binding_3/MltF_N"/>
</dbReference>
<keyword evidence="3 11" id="KW-0597">Phosphoprotein</keyword>
<keyword evidence="7" id="KW-0067">ATP-binding</keyword>
<dbReference type="FunFam" id="3.30.565.10:FF:000010">
    <property type="entry name" value="Sensor histidine kinase RcsC"/>
    <property type="match status" value="1"/>
</dbReference>
<feature type="domain" description="PAS" evidence="16">
    <location>
        <begin position="424"/>
        <end position="482"/>
    </location>
</feature>
<dbReference type="InterPro" id="IPR005467">
    <property type="entry name" value="His_kinase_dom"/>
</dbReference>
<feature type="domain" description="PAS" evidence="16">
    <location>
        <begin position="546"/>
        <end position="616"/>
    </location>
</feature>
<dbReference type="SUPFAM" id="SSF52172">
    <property type="entry name" value="CheY-like"/>
    <property type="match status" value="1"/>
</dbReference>
<dbReference type="CDD" id="cd17546">
    <property type="entry name" value="REC_hyHK_CKI1_RcsC-like"/>
    <property type="match status" value="1"/>
</dbReference>
<feature type="domain" description="Histidine kinase" evidence="14">
    <location>
        <begin position="829"/>
        <end position="1047"/>
    </location>
</feature>
<dbReference type="PROSITE" id="PS50109">
    <property type="entry name" value="HIS_KIN"/>
    <property type="match status" value="1"/>
</dbReference>
<evidence type="ECO:0000313" key="18">
    <source>
        <dbReference type="EMBL" id="QIA07981.1"/>
    </source>
</evidence>
<evidence type="ECO:0000313" key="19">
    <source>
        <dbReference type="Proteomes" id="UP000474630"/>
    </source>
</evidence>
<dbReference type="SUPFAM" id="SSF47384">
    <property type="entry name" value="Homodimeric domain of signal transducing histidine kinase"/>
    <property type="match status" value="1"/>
</dbReference>
<dbReference type="InterPro" id="IPR011006">
    <property type="entry name" value="CheY-like_superfamily"/>
</dbReference>
<dbReference type="SUPFAM" id="SSF55785">
    <property type="entry name" value="PYP-like sensor domain (PAS domain)"/>
    <property type="match status" value="4"/>
</dbReference>
<dbReference type="PROSITE" id="PS50113">
    <property type="entry name" value="PAC"/>
    <property type="match status" value="3"/>
</dbReference>
<dbReference type="RefSeq" id="WP_163345902.1">
    <property type="nucleotide sequence ID" value="NZ_CP048409.1"/>
</dbReference>
<sequence length="1186" mass="136366">MRKIIFIIIYFIIAINNLYSQKVVKVGAFNFYPAIFQDTDGEIKGFYVDAFHEIEAKENIEFQYVFGTWDECLQRIQDEEIDMMVSVAHTEERATYLDYSSEPLITVWGEVYTSESSEIHGVLDLEGKTIAVMKSDMNGEQLKVLTKKMSINCIFLEKPDFQEIFESIVSKEVDAGVVNSTFGAGKSEEYDIRSSGIVFNPFDIYVTVKKNENTELLNLVTKYLKTWKYDLNSVYNTSRQKWSHEKVGVIQFIPKWLKSSLYSIFGIAMLLVVFIFLLRHRVKKATTKVEENEQKLKQSDRVFNLSLDMFCIAGFDGYFKYLNPAWEKTLGWSIEELLSKPWNDFVHPDDIEKTENVKSVIVDGIEIYKFENRYICKDGSIKWFSWNSQPFPKENIMIGAVRDITETKKIENELIIAKEKAEESEEILKTTLQTAMDGYWVVDINGRFLNVNDTYCNMSGYIREDLLSMQISDVEAIQSPEEINKNIQRIKQLGQLRFETKHVRKDGTIYDVDLGVQYQESNDDRFVCFIKEITDKKNAENELKKSESIQRKMVANIGDVIVIIDKNGINRYKSPNVKRQFGWEVDELVGKSAWEKVHPDHIERAKKLLSDLEHEPEKTITTELRYLRKDGKYRWIEITISNLQYDPDIDGFLGNYHDITERKLDEEALQNSQEMLLSSQSLANICSYSTNLSITDIDKSQWVCSPEFYKIFGIDETYPHTIKGWIGFLHPDYRDDVVAYHESVVLEKKSFSREYKIIRINDSVERWVHGTGELVYDENGNPIRMHGAIQDITESKQAELALKIKNKELIKAKEKAEEADRLKSAFLANMSHEIRTPMNGILGFTTLLQEADLSVENQRNYIDIIEKSGNRLLNTVNDIIEISKIESGEINVVKSEVDIIGYLDTLVTFFKPEAQKKNLEFIVQNNIDGNGLFIQTDKTKLSSILSNLIKNAIKYTNEGTIKVGLNVNNNQILFSCQDTGIGIPKNRQEAIFNRFEQADIEDKQAHQGSGLGLAIVKSYVEMLGGKIWVESEEGRGSIFYVSLPYNPVKKQEQDDLKKDTGANSNKKKINVLVVEDDEVSLLHLSIILAEITPNVLFVQNGIEAIEKCKNDSNIDLVLMDLKMPQMGGIEATQRIREFNNNIVIIAQTAYAFREDKEKAKQAGCNDFITKPIDKDNLIKIINKYYS</sequence>
<feature type="domain" description="PAC" evidence="17">
    <location>
        <begin position="620"/>
        <end position="671"/>
    </location>
</feature>
<dbReference type="InterPro" id="IPR000014">
    <property type="entry name" value="PAS"/>
</dbReference>
<dbReference type="Gene3D" id="3.30.450.20">
    <property type="entry name" value="PAS domain"/>
    <property type="match status" value="4"/>
</dbReference>
<feature type="modified residue" description="4-aspartylphosphate" evidence="11">
    <location>
        <position position="1120"/>
    </location>
</feature>
<evidence type="ECO:0000256" key="10">
    <source>
        <dbReference type="ARBA" id="ARBA00068150"/>
    </source>
</evidence>
<dbReference type="InterPro" id="IPR001610">
    <property type="entry name" value="PAC"/>
</dbReference>
<dbReference type="Gene3D" id="3.30.565.10">
    <property type="entry name" value="Histidine kinase-like ATPase, C-terminal domain"/>
    <property type="match status" value="1"/>
</dbReference>
<dbReference type="Gene3D" id="3.40.50.2300">
    <property type="match status" value="1"/>
</dbReference>
<keyword evidence="13" id="KW-0472">Membrane</keyword>
<dbReference type="AlphaFoldDB" id="A0A6C0RFY1"/>
<evidence type="ECO:0000256" key="8">
    <source>
        <dbReference type="ARBA" id="ARBA00023012"/>
    </source>
</evidence>
<dbReference type="InterPro" id="IPR036097">
    <property type="entry name" value="HisK_dim/P_sf"/>
</dbReference>
<dbReference type="SMART" id="SM00091">
    <property type="entry name" value="PAS"/>
    <property type="match status" value="4"/>
</dbReference>
<dbReference type="Pfam" id="PF00072">
    <property type="entry name" value="Response_reg"/>
    <property type="match status" value="1"/>
</dbReference>
<evidence type="ECO:0000256" key="12">
    <source>
        <dbReference type="SAM" id="Coils"/>
    </source>
</evidence>
<protein>
    <recommendedName>
        <fullName evidence="10">Sensory/regulatory protein RpfC</fullName>
        <ecNumber evidence="2">2.7.13.3</ecNumber>
    </recommendedName>
</protein>
<keyword evidence="13" id="KW-0812">Transmembrane</keyword>
<keyword evidence="4" id="KW-0808">Transferase</keyword>
<evidence type="ECO:0000259" key="14">
    <source>
        <dbReference type="PROSITE" id="PS50109"/>
    </source>
</evidence>
<dbReference type="SUPFAM" id="SSF55874">
    <property type="entry name" value="ATPase domain of HSP90 chaperone/DNA topoisomerase II/histidine kinase"/>
    <property type="match status" value="1"/>
</dbReference>
<dbReference type="PRINTS" id="PR00344">
    <property type="entry name" value="BCTRLSENSOR"/>
</dbReference>
<dbReference type="Pfam" id="PF08447">
    <property type="entry name" value="PAS_3"/>
    <property type="match status" value="2"/>
</dbReference>
<reference evidence="18 19" key="1">
    <citation type="submission" date="2020-02" db="EMBL/GenBank/DDBJ databases">
        <title>Genome sequencing for Draconibacterium sp. strain M1.</title>
        <authorList>
            <person name="Park S.-J."/>
        </authorList>
    </citation>
    <scope>NUCLEOTIDE SEQUENCE [LARGE SCALE GENOMIC DNA]</scope>
    <source>
        <strain evidence="18 19">M1</strain>
    </source>
</reference>
<dbReference type="Pfam" id="PF00512">
    <property type="entry name" value="HisKA"/>
    <property type="match status" value="1"/>
</dbReference>
<dbReference type="GO" id="GO:0000155">
    <property type="term" value="F:phosphorelay sensor kinase activity"/>
    <property type="evidence" value="ECO:0007669"/>
    <property type="project" value="InterPro"/>
</dbReference>
<dbReference type="SMART" id="SM00387">
    <property type="entry name" value="HATPase_c"/>
    <property type="match status" value="1"/>
</dbReference>
<keyword evidence="6" id="KW-0418">Kinase</keyword>
<dbReference type="Pfam" id="PF00497">
    <property type="entry name" value="SBP_bac_3"/>
    <property type="match status" value="1"/>
</dbReference>
<proteinExistence type="predicted"/>
<dbReference type="PROSITE" id="PS50112">
    <property type="entry name" value="PAS"/>
    <property type="match status" value="3"/>
</dbReference>
<dbReference type="SMART" id="SM00388">
    <property type="entry name" value="HisKA"/>
    <property type="match status" value="1"/>
</dbReference>
<dbReference type="PROSITE" id="PS50110">
    <property type="entry name" value="RESPONSE_REGULATORY"/>
    <property type="match status" value="1"/>
</dbReference>
<dbReference type="InterPro" id="IPR000700">
    <property type="entry name" value="PAS-assoc_C"/>
</dbReference>
<comment type="catalytic activity">
    <reaction evidence="1">
        <text>ATP + protein L-histidine = ADP + protein N-phospho-L-histidine.</text>
        <dbReference type="EC" id="2.7.13.3"/>
    </reaction>
</comment>
<dbReference type="CDD" id="cd16922">
    <property type="entry name" value="HATPase_EvgS-ArcB-TorS-like"/>
    <property type="match status" value="1"/>
</dbReference>
<dbReference type="PANTHER" id="PTHR43047:SF72">
    <property type="entry name" value="OSMOSENSING HISTIDINE PROTEIN KINASE SLN1"/>
    <property type="match status" value="1"/>
</dbReference>
<accession>A0A6C0RFY1</accession>
<dbReference type="GO" id="GO:0006355">
    <property type="term" value="P:regulation of DNA-templated transcription"/>
    <property type="evidence" value="ECO:0007669"/>
    <property type="project" value="InterPro"/>
</dbReference>
<evidence type="ECO:0000256" key="1">
    <source>
        <dbReference type="ARBA" id="ARBA00000085"/>
    </source>
</evidence>
<evidence type="ECO:0000256" key="9">
    <source>
        <dbReference type="ARBA" id="ARBA00064003"/>
    </source>
</evidence>
<evidence type="ECO:0000256" key="5">
    <source>
        <dbReference type="ARBA" id="ARBA00022741"/>
    </source>
</evidence>
<evidence type="ECO:0000256" key="11">
    <source>
        <dbReference type="PROSITE-ProRule" id="PRU00169"/>
    </source>
</evidence>
<dbReference type="Gene3D" id="1.10.287.130">
    <property type="match status" value="1"/>
</dbReference>
<evidence type="ECO:0000256" key="2">
    <source>
        <dbReference type="ARBA" id="ARBA00012438"/>
    </source>
</evidence>
<dbReference type="InterPro" id="IPR013767">
    <property type="entry name" value="PAS_fold"/>
</dbReference>
<dbReference type="KEGG" id="drc:G0Q07_09685"/>
<gene>
    <name evidence="18" type="ORF">G0Q07_09685</name>
</gene>
<evidence type="ECO:0000256" key="7">
    <source>
        <dbReference type="ARBA" id="ARBA00022840"/>
    </source>
</evidence>
<name>A0A6C0RFY1_9BACT</name>
<keyword evidence="5" id="KW-0547">Nucleotide-binding</keyword>
<dbReference type="InterPro" id="IPR003594">
    <property type="entry name" value="HATPase_dom"/>
</dbReference>
<dbReference type="GO" id="GO:0005886">
    <property type="term" value="C:plasma membrane"/>
    <property type="evidence" value="ECO:0007669"/>
    <property type="project" value="TreeGrafter"/>
</dbReference>
<dbReference type="InterPro" id="IPR001789">
    <property type="entry name" value="Sig_transdc_resp-reg_receiver"/>
</dbReference>
<evidence type="ECO:0000259" key="15">
    <source>
        <dbReference type="PROSITE" id="PS50110"/>
    </source>
</evidence>
<comment type="subunit">
    <text evidence="9">At low DSF concentrations, interacts with RpfF.</text>
</comment>